<evidence type="ECO:0000256" key="3">
    <source>
        <dbReference type="ARBA" id="ARBA00022603"/>
    </source>
</evidence>
<comment type="catalytic activity">
    <reaction evidence="6">
        <text>cytidine(1402) in 16S rRNA + S-adenosyl-L-methionine = N(4)-methylcytidine(1402) in 16S rRNA + S-adenosyl-L-homocysteine + H(+)</text>
        <dbReference type="Rhea" id="RHEA:42928"/>
        <dbReference type="Rhea" id="RHEA-COMP:10286"/>
        <dbReference type="Rhea" id="RHEA-COMP:10287"/>
        <dbReference type="ChEBI" id="CHEBI:15378"/>
        <dbReference type="ChEBI" id="CHEBI:57856"/>
        <dbReference type="ChEBI" id="CHEBI:59789"/>
        <dbReference type="ChEBI" id="CHEBI:74506"/>
        <dbReference type="ChEBI" id="CHEBI:82748"/>
        <dbReference type="EC" id="2.1.1.199"/>
    </reaction>
</comment>
<reference evidence="11" key="2">
    <citation type="submission" date="2017-09" db="EMBL/GenBank/DDBJ databases">
        <title>Depth-based differentiation of microbial function through sediment-hosted aquifers and enrichment of novel symbionts in the deep terrestrial subsurface.</title>
        <authorList>
            <person name="Probst A.J."/>
            <person name="Ladd B."/>
            <person name="Jarett J.K."/>
            <person name="Geller-Mcgrath D.E."/>
            <person name="Sieber C.M."/>
            <person name="Emerson J.B."/>
            <person name="Anantharaman K."/>
            <person name="Thomas B.C."/>
            <person name="Malmstrom R."/>
            <person name="Stieglmeier M."/>
            <person name="Klingl A."/>
            <person name="Woyke T."/>
            <person name="Ryan C.M."/>
            <person name="Banfield J.F."/>
        </authorList>
    </citation>
    <scope>NUCLEOTIDE SEQUENCE [LARGE SCALE GENOMIC DNA]</scope>
</reference>
<feature type="coiled-coil region" evidence="7">
    <location>
        <begin position="53"/>
        <end position="94"/>
    </location>
</feature>
<dbReference type="EMBL" id="PFIP01000015">
    <property type="protein sequence ID" value="PIX35224.1"/>
    <property type="molecule type" value="Genomic_DNA"/>
</dbReference>
<feature type="binding site" evidence="6">
    <location>
        <position position="81"/>
    </location>
    <ligand>
        <name>S-adenosyl-L-methionine</name>
        <dbReference type="ChEBI" id="CHEBI:59789"/>
    </ligand>
</feature>
<organism evidence="8 10">
    <name type="scientific">Candidatus Infernicultor aquiphilus</name>
    <dbReference type="NCBI Taxonomy" id="1805029"/>
    <lineage>
        <taxon>Bacteria</taxon>
        <taxon>Pseudomonadati</taxon>
        <taxon>Atribacterota</taxon>
        <taxon>Candidatus Phoenicimicrobiia</taxon>
        <taxon>Candidatus Pheonicimicrobiales</taxon>
        <taxon>Candidatus Phoenicimicrobiaceae</taxon>
        <taxon>Candidatus Infernicultor</taxon>
    </lineage>
</organism>
<dbReference type="InterPro" id="IPR029063">
    <property type="entry name" value="SAM-dependent_MTases_sf"/>
</dbReference>
<keyword evidence="7" id="KW-0175">Coiled coil</keyword>
<evidence type="ECO:0000256" key="2">
    <source>
        <dbReference type="ARBA" id="ARBA00022552"/>
    </source>
</evidence>
<dbReference type="PANTHER" id="PTHR11265:SF0">
    <property type="entry name" value="12S RRNA N4-METHYLCYTIDINE METHYLTRANSFERASE"/>
    <property type="match status" value="1"/>
</dbReference>
<comment type="caution">
    <text evidence="8">The sequence shown here is derived from an EMBL/GenBank/DDBJ whole genome shotgun (WGS) entry which is preliminary data.</text>
</comment>
<dbReference type="Proteomes" id="UP000182763">
    <property type="component" value="Unassembled WGS sequence"/>
</dbReference>
<evidence type="ECO:0000313" key="11">
    <source>
        <dbReference type="Proteomes" id="UP000231493"/>
    </source>
</evidence>
<keyword evidence="6" id="KW-0963">Cytoplasm</keyword>
<comment type="subcellular location">
    <subcellularLocation>
        <location evidence="6">Cytoplasm</location>
    </subcellularLocation>
</comment>
<dbReference type="SUPFAM" id="SSF53335">
    <property type="entry name" value="S-adenosyl-L-methionine-dependent methyltransferases"/>
    <property type="match status" value="1"/>
</dbReference>
<dbReference type="EC" id="2.1.1.199" evidence="6"/>
<dbReference type="Gene3D" id="1.10.150.170">
    <property type="entry name" value="Putative methyltransferase TM0872, insert domain"/>
    <property type="match status" value="1"/>
</dbReference>
<feature type="binding site" evidence="6">
    <location>
        <position position="54"/>
    </location>
    <ligand>
        <name>S-adenosyl-L-methionine</name>
        <dbReference type="ChEBI" id="CHEBI:59789"/>
    </ligand>
</feature>
<keyword evidence="2 6" id="KW-0698">rRNA processing</keyword>
<dbReference type="NCBIfam" id="TIGR00006">
    <property type="entry name" value="16S rRNA (cytosine(1402)-N(4))-methyltransferase RsmH"/>
    <property type="match status" value="1"/>
</dbReference>
<dbReference type="HAMAP" id="MF_01007">
    <property type="entry name" value="16SrRNA_methyltr_H"/>
    <property type="match status" value="1"/>
</dbReference>
<evidence type="ECO:0000313" key="9">
    <source>
        <dbReference type="EMBL" id="PIX35224.1"/>
    </source>
</evidence>
<accession>A0A2M7KAR6</accession>
<feature type="binding site" evidence="6">
    <location>
        <begin position="34"/>
        <end position="36"/>
    </location>
    <ligand>
        <name>S-adenosyl-L-methionine</name>
        <dbReference type="ChEBI" id="CHEBI:59789"/>
    </ligand>
</feature>
<evidence type="ECO:0000313" key="10">
    <source>
        <dbReference type="Proteomes" id="UP000182763"/>
    </source>
</evidence>
<dbReference type="InterPro" id="IPR002903">
    <property type="entry name" value="RsmH"/>
</dbReference>
<dbReference type="GO" id="GO:0070475">
    <property type="term" value="P:rRNA base methylation"/>
    <property type="evidence" value="ECO:0007669"/>
    <property type="project" value="UniProtKB-UniRule"/>
</dbReference>
<gene>
    <name evidence="6" type="primary">rsmH</name>
    <name evidence="8" type="ORF">AUK42_04145</name>
    <name evidence="9" type="ORF">COZ58_00740</name>
</gene>
<dbReference type="Proteomes" id="UP000231493">
    <property type="component" value="Unassembled WGS sequence"/>
</dbReference>
<sequence length="312" mass="35891">MVNSFHSPVLTKEVIYYLNCKKEGIYIDCTLGGGGHAESILEKIYPDGLLIGIDQDIEAIEAASRKLKNYLDRVKLVKDNFNNLEKILNNLKIKKVSGIFFDLGVSSHQLAEKERGFSFKEDSYLDMRMDLTQKFNADILVNSYSEKDLIEIFQRYGEERFSKRIAHLIVLKRQNNPITTTKQLADLVIRALPKTKKKSWWRIHPATRIFQAIRIEVNRELEFLEKGLYQAIQVLDDQGRVGVISYHSLEDRIVKNIFKKAEKEGIGQKGYNLKIITKKPIRPSLEEIKGNPKARSAKLRVAEKIISNTINI</sequence>
<dbReference type="Pfam" id="PF01795">
    <property type="entry name" value="Methyltransf_5"/>
    <property type="match status" value="1"/>
</dbReference>
<evidence type="ECO:0000256" key="1">
    <source>
        <dbReference type="ARBA" id="ARBA00010396"/>
    </source>
</evidence>
<dbReference type="GO" id="GO:0071424">
    <property type="term" value="F:rRNA (cytosine-N4-)-methyltransferase activity"/>
    <property type="evidence" value="ECO:0007669"/>
    <property type="project" value="UniProtKB-UniRule"/>
</dbReference>
<evidence type="ECO:0000256" key="4">
    <source>
        <dbReference type="ARBA" id="ARBA00022679"/>
    </source>
</evidence>
<feature type="binding site" evidence="6">
    <location>
        <position position="109"/>
    </location>
    <ligand>
        <name>S-adenosyl-L-methionine</name>
        <dbReference type="ChEBI" id="CHEBI:59789"/>
    </ligand>
</feature>
<evidence type="ECO:0000256" key="6">
    <source>
        <dbReference type="HAMAP-Rule" id="MF_01007"/>
    </source>
</evidence>
<feature type="binding site" evidence="6">
    <location>
        <position position="102"/>
    </location>
    <ligand>
        <name>S-adenosyl-L-methionine</name>
        <dbReference type="ChEBI" id="CHEBI:59789"/>
    </ligand>
</feature>
<protein>
    <recommendedName>
        <fullName evidence="6">Ribosomal RNA small subunit methyltransferase H</fullName>
        <ecNumber evidence="6">2.1.1.199</ecNumber>
    </recommendedName>
    <alternativeName>
        <fullName evidence="6">16S rRNA m(4)C1402 methyltransferase</fullName>
    </alternativeName>
    <alternativeName>
        <fullName evidence="6">rRNA (cytosine-N(4)-)-methyltransferase RsmH</fullName>
    </alternativeName>
</protein>
<dbReference type="EMBL" id="MNYY01000083">
    <property type="protein sequence ID" value="OIP70530.1"/>
    <property type="molecule type" value="Genomic_DNA"/>
</dbReference>
<keyword evidence="4 6" id="KW-0808">Transferase</keyword>
<comment type="function">
    <text evidence="6">Specifically methylates the N4 position of cytidine in position 1402 (C1402) of 16S rRNA.</text>
</comment>
<reference evidence="8 10" key="1">
    <citation type="journal article" date="2016" name="Environ. Microbiol.">
        <title>Genomic resolution of a cold subsurface aquifer community provides metabolic insights for novel microbes adapted to high CO concentrations.</title>
        <authorList>
            <person name="Probst A.J."/>
            <person name="Castelle C.J."/>
            <person name="Singh A."/>
            <person name="Brown C.T."/>
            <person name="Anantharaman K."/>
            <person name="Sharon I."/>
            <person name="Hug L.A."/>
            <person name="Burstein D."/>
            <person name="Emerson J.B."/>
            <person name="Thomas B.C."/>
            <person name="Banfield J.F."/>
        </authorList>
    </citation>
    <scope>NUCLEOTIDE SEQUENCE [LARGE SCALE GENOMIC DNA]</scope>
    <source>
        <strain evidence="8">CG2_30_33_13</strain>
    </source>
</reference>
<comment type="similarity">
    <text evidence="1 6">Belongs to the methyltransferase superfamily. RsmH family.</text>
</comment>
<proteinExistence type="inferred from homology"/>
<dbReference type="PANTHER" id="PTHR11265">
    <property type="entry name" value="S-ADENOSYL-METHYLTRANSFERASE MRAW"/>
    <property type="match status" value="1"/>
</dbReference>
<dbReference type="SUPFAM" id="SSF81799">
    <property type="entry name" value="Putative methyltransferase TM0872, insert domain"/>
    <property type="match status" value="1"/>
</dbReference>
<dbReference type="Gene3D" id="3.40.50.150">
    <property type="entry name" value="Vaccinia Virus protein VP39"/>
    <property type="match status" value="1"/>
</dbReference>
<keyword evidence="5 6" id="KW-0949">S-adenosyl-L-methionine</keyword>
<keyword evidence="3 6" id="KW-0489">Methyltransferase</keyword>
<accession>A0A1J5GLU3</accession>
<evidence type="ECO:0000313" key="8">
    <source>
        <dbReference type="EMBL" id="OIP70530.1"/>
    </source>
</evidence>
<dbReference type="STRING" id="1805029.AUK42_04145"/>
<reference evidence="9" key="3">
    <citation type="submission" date="2017-09" db="EMBL/GenBank/DDBJ databases">
        <title>Depth-based differentiation of microbial function through sediment-hosted aquifers and enrichment of novel symbionts in the deep terrestrial subsurface.</title>
        <authorList>
            <person name="Probst A.J."/>
            <person name="Ladd B."/>
            <person name="Jarett J.K."/>
            <person name="Geller-Mcgrath D.E."/>
            <person name="Sieber C.M.K."/>
            <person name="Emerson J.B."/>
            <person name="Anantharaman K."/>
            <person name="Thomas B.C."/>
            <person name="Malmstrom R."/>
            <person name="Stieglmeier M."/>
            <person name="Klingl A."/>
            <person name="Woyke T."/>
            <person name="Ryan C.M."/>
            <person name="Banfield J.F."/>
        </authorList>
    </citation>
    <scope>NUCLEOTIDE SEQUENCE</scope>
    <source>
        <strain evidence="9">CG_4_8_14_3_um_filter_34_18</strain>
    </source>
</reference>
<dbReference type="PIRSF" id="PIRSF004486">
    <property type="entry name" value="MraW"/>
    <property type="match status" value="1"/>
</dbReference>
<evidence type="ECO:0000256" key="7">
    <source>
        <dbReference type="SAM" id="Coils"/>
    </source>
</evidence>
<name>A0A1J5GLU3_9BACT</name>
<evidence type="ECO:0000256" key="5">
    <source>
        <dbReference type="ARBA" id="ARBA00022691"/>
    </source>
</evidence>
<dbReference type="AlphaFoldDB" id="A0A1J5GLU3"/>
<dbReference type="GO" id="GO:0005737">
    <property type="term" value="C:cytoplasm"/>
    <property type="evidence" value="ECO:0007669"/>
    <property type="project" value="UniProtKB-SubCell"/>
</dbReference>
<dbReference type="InterPro" id="IPR023397">
    <property type="entry name" value="SAM-dep_MeTrfase_MraW_recog"/>
</dbReference>